<dbReference type="Pfam" id="PF02826">
    <property type="entry name" value="2-Hacid_dh_C"/>
    <property type="match status" value="1"/>
</dbReference>
<organism evidence="7 8">
    <name type="scientific">Gaiella occulta</name>
    <dbReference type="NCBI Taxonomy" id="1002870"/>
    <lineage>
        <taxon>Bacteria</taxon>
        <taxon>Bacillati</taxon>
        <taxon>Actinomycetota</taxon>
        <taxon>Thermoleophilia</taxon>
        <taxon>Gaiellales</taxon>
        <taxon>Gaiellaceae</taxon>
        <taxon>Gaiella</taxon>
    </lineage>
</organism>
<protein>
    <submittedName>
        <fullName evidence="7">Lactate dehydrogenase/dehydrogenase-related protein</fullName>
    </submittedName>
</protein>
<dbReference type="AlphaFoldDB" id="A0A7M2YWB7"/>
<dbReference type="FunFam" id="3.40.50.720:FF:000203">
    <property type="entry name" value="D-3-phosphoglycerate dehydrogenase (SerA)"/>
    <property type="match status" value="1"/>
</dbReference>
<dbReference type="InterPro" id="IPR006140">
    <property type="entry name" value="D-isomer_DH_NAD-bd"/>
</dbReference>
<dbReference type="SUPFAM" id="SSF52283">
    <property type="entry name" value="Formate/glycerate dehydrogenase catalytic domain-like"/>
    <property type="match status" value="1"/>
</dbReference>
<keyword evidence="2 4" id="KW-0560">Oxidoreductase</keyword>
<proteinExistence type="inferred from homology"/>
<dbReference type="Pfam" id="PF00389">
    <property type="entry name" value="2-Hacid_dh"/>
    <property type="match status" value="1"/>
</dbReference>
<dbReference type="InterPro" id="IPR036291">
    <property type="entry name" value="NAD(P)-bd_dom_sf"/>
</dbReference>
<dbReference type="PROSITE" id="PS00671">
    <property type="entry name" value="D_2_HYDROXYACID_DH_3"/>
    <property type="match status" value="1"/>
</dbReference>
<evidence type="ECO:0000256" key="2">
    <source>
        <dbReference type="ARBA" id="ARBA00023002"/>
    </source>
</evidence>
<evidence type="ECO:0000259" key="5">
    <source>
        <dbReference type="Pfam" id="PF00389"/>
    </source>
</evidence>
<dbReference type="EMBL" id="QQZY01000004">
    <property type="protein sequence ID" value="RDI74431.1"/>
    <property type="molecule type" value="Genomic_DNA"/>
</dbReference>
<name>A0A7M2YWB7_9ACTN</name>
<dbReference type="PANTHER" id="PTHR10996:SF283">
    <property type="entry name" value="GLYOXYLATE_HYDROXYPYRUVATE REDUCTASE B"/>
    <property type="match status" value="1"/>
</dbReference>
<keyword evidence="3" id="KW-0520">NAD</keyword>
<evidence type="ECO:0000256" key="3">
    <source>
        <dbReference type="ARBA" id="ARBA00023027"/>
    </source>
</evidence>
<dbReference type="SUPFAM" id="SSF51735">
    <property type="entry name" value="NAD(P)-binding Rossmann-fold domains"/>
    <property type="match status" value="1"/>
</dbReference>
<dbReference type="GO" id="GO:0051287">
    <property type="term" value="F:NAD binding"/>
    <property type="evidence" value="ECO:0007669"/>
    <property type="project" value="InterPro"/>
</dbReference>
<evidence type="ECO:0000259" key="6">
    <source>
        <dbReference type="Pfam" id="PF02826"/>
    </source>
</evidence>
<dbReference type="InterPro" id="IPR029753">
    <property type="entry name" value="D-isomer_DH_CS"/>
</dbReference>
<dbReference type="GO" id="GO:0030267">
    <property type="term" value="F:glyoxylate reductase (NADPH) activity"/>
    <property type="evidence" value="ECO:0007669"/>
    <property type="project" value="TreeGrafter"/>
</dbReference>
<comment type="similarity">
    <text evidence="1 4">Belongs to the D-isomer specific 2-hydroxyacid dehydrogenase family.</text>
</comment>
<gene>
    <name evidence="7" type="ORF">Gocc_2007</name>
</gene>
<sequence length="297" mass="32096">MMHLVRPRVHVSEPVPREVDEALRREFDLVGTPQGADGIVSMLTVTVDDAYLEAAGPQLRVVANYAVGVNNIDLAAARRREVVVANTPDVLTGATAELALTLMLSLLRRVGEGDRFVRRREPWRFSLEFMLGRRLAGATVLIVGAGRIGRETARLAEAFGARPVLAGRGDDLDSLLREADIVSLHVPLGDDTRHLVDARRLRLMKPTAVLINTSRGAVVDEEALAAALHEGVIAGAGLDVYEHEPEVCEKLLPLKNVVLSPHLGSATRDTRIAMGMLCVEALRAVLLEGRTPANAVT</sequence>
<dbReference type="Gene3D" id="3.40.50.720">
    <property type="entry name" value="NAD(P)-binding Rossmann-like Domain"/>
    <property type="match status" value="2"/>
</dbReference>
<evidence type="ECO:0000313" key="8">
    <source>
        <dbReference type="Proteomes" id="UP000254134"/>
    </source>
</evidence>
<dbReference type="PANTHER" id="PTHR10996">
    <property type="entry name" value="2-HYDROXYACID DEHYDROGENASE-RELATED"/>
    <property type="match status" value="1"/>
</dbReference>
<evidence type="ECO:0000256" key="1">
    <source>
        <dbReference type="ARBA" id="ARBA00005854"/>
    </source>
</evidence>
<keyword evidence="8" id="KW-1185">Reference proteome</keyword>
<dbReference type="PROSITE" id="PS00670">
    <property type="entry name" value="D_2_HYDROXYACID_DH_2"/>
    <property type="match status" value="1"/>
</dbReference>
<dbReference type="InterPro" id="IPR050223">
    <property type="entry name" value="D-isomer_2-hydroxyacid_DH"/>
</dbReference>
<dbReference type="OrthoDB" id="9793626at2"/>
<dbReference type="InterPro" id="IPR006139">
    <property type="entry name" value="D-isomer_2_OHA_DH_cat_dom"/>
</dbReference>
<evidence type="ECO:0000313" key="7">
    <source>
        <dbReference type="EMBL" id="RDI74431.1"/>
    </source>
</evidence>
<evidence type="ECO:0000256" key="4">
    <source>
        <dbReference type="RuleBase" id="RU003719"/>
    </source>
</evidence>
<dbReference type="CDD" id="cd05301">
    <property type="entry name" value="GDH"/>
    <property type="match status" value="1"/>
</dbReference>
<dbReference type="GO" id="GO:0005829">
    <property type="term" value="C:cytosol"/>
    <property type="evidence" value="ECO:0007669"/>
    <property type="project" value="TreeGrafter"/>
</dbReference>
<reference evidence="7 8" key="1">
    <citation type="submission" date="2018-07" db="EMBL/GenBank/DDBJ databases">
        <title>High-quality-draft genome sequence of Gaiella occulta.</title>
        <authorList>
            <person name="Severino R."/>
            <person name="Froufe H.J.C."/>
            <person name="Rainey F.A."/>
            <person name="Barroso C."/>
            <person name="Albuquerque L."/>
            <person name="Lobo-Da-Cunha A."/>
            <person name="Da Costa M.S."/>
            <person name="Egas C."/>
        </authorList>
    </citation>
    <scope>NUCLEOTIDE SEQUENCE [LARGE SCALE GENOMIC DNA]</scope>
    <source>
        <strain evidence="7 8">F2-233</strain>
    </source>
</reference>
<accession>A0A7M2YWB7</accession>
<feature type="domain" description="D-isomer specific 2-hydroxyacid dehydrogenase catalytic" evidence="5">
    <location>
        <begin position="28"/>
        <end position="296"/>
    </location>
</feature>
<reference evidence="8" key="2">
    <citation type="journal article" date="2019" name="MicrobiologyOpen">
        <title>High-quality draft genome sequence of Gaiella occulta isolated from a 150 meter deep mineral water borehole and comparison with the genome sequences of other deep-branching lineages of the phylum Actinobacteria.</title>
        <authorList>
            <person name="Severino R."/>
            <person name="Froufe H.J.C."/>
            <person name="Barroso C."/>
            <person name="Albuquerque L."/>
            <person name="Lobo-da-Cunha A."/>
            <person name="da Costa M.S."/>
            <person name="Egas C."/>
        </authorList>
    </citation>
    <scope>NUCLEOTIDE SEQUENCE [LARGE SCALE GENOMIC DNA]</scope>
    <source>
        <strain evidence="8">F2-233</strain>
    </source>
</reference>
<dbReference type="Proteomes" id="UP000254134">
    <property type="component" value="Unassembled WGS sequence"/>
</dbReference>
<dbReference type="GO" id="GO:0016618">
    <property type="term" value="F:hydroxypyruvate reductase [NAD(P)H] activity"/>
    <property type="evidence" value="ECO:0007669"/>
    <property type="project" value="TreeGrafter"/>
</dbReference>
<comment type="caution">
    <text evidence="7">The sequence shown here is derived from an EMBL/GenBank/DDBJ whole genome shotgun (WGS) entry which is preliminary data.</text>
</comment>
<feature type="domain" description="D-isomer specific 2-hydroxyacid dehydrogenase NAD-binding" evidence="6">
    <location>
        <begin position="100"/>
        <end position="264"/>
    </location>
</feature>